<protein>
    <submittedName>
        <fullName evidence="1">Uncharacterized protein</fullName>
    </submittedName>
</protein>
<reference evidence="2" key="1">
    <citation type="journal article" date="2019" name="Int. J. Syst. Evol. Microbiol.">
        <title>The Global Catalogue of Microorganisms (GCM) 10K type strain sequencing project: providing services to taxonomists for standard genome sequencing and annotation.</title>
        <authorList>
            <consortium name="The Broad Institute Genomics Platform"/>
            <consortium name="The Broad Institute Genome Sequencing Center for Infectious Disease"/>
            <person name="Wu L."/>
            <person name="Ma J."/>
        </authorList>
    </citation>
    <scope>NUCLEOTIDE SEQUENCE [LARGE SCALE GENOMIC DNA]</scope>
    <source>
        <strain evidence="2">TBRC 7912</strain>
    </source>
</reference>
<dbReference type="RefSeq" id="WP_386197149.1">
    <property type="nucleotide sequence ID" value="NZ_JBHSBC010000067.1"/>
</dbReference>
<evidence type="ECO:0000313" key="1">
    <source>
        <dbReference type="EMBL" id="MFC3986801.1"/>
    </source>
</evidence>
<dbReference type="Proteomes" id="UP001595698">
    <property type="component" value="Unassembled WGS sequence"/>
</dbReference>
<evidence type="ECO:0000313" key="2">
    <source>
        <dbReference type="Proteomes" id="UP001595698"/>
    </source>
</evidence>
<dbReference type="EMBL" id="JBHSBC010000067">
    <property type="protein sequence ID" value="MFC3986801.1"/>
    <property type="molecule type" value="Genomic_DNA"/>
</dbReference>
<comment type="caution">
    <text evidence="1">The sequence shown here is derived from an EMBL/GenBank/DDBJ whole genome shotgun (WGS) entry which is preliminary data.</text>
</comment>
<sequence>MEVADALVVRPGDTLLLRLASNVTASQLEAFRERLVPALEARLPGVEVIMVGGVEQMAAYRPDRSVEGDPA</sequence>
<name>A0ABV8FFY5_9ACTN</name>
<accession>A0ABV8FFY5</accession>
<keyword evidence="2" id="KW-1185">Reference proteome</keyword>
<gene>
    <name evidence="1" type="ORF">ACFOYY_42195</name>
</gene>
<proteinExistence type="predicted"/>
<organism evidence="1 2">
    <name type="scientific">Streptosporangium jomthongense</name>
    <dbReference type="NCBI Taxonomy" id="1193683"/>
    <lineage>
        <taxon>Bacteria</taxon>
        <taxon>Bacillati</taxon>
        <taxon>Actinomycetota</taxon>
        <taxon>Actinomycetes</taxon>
        <taxon>Streptosporangiales</taxon>
        <taxon>Streptosporangiaceae</taxon>
        <taxon>Streptosporangium</taxon>
    </lineage>
</organism>